<comment type="caution">
    <text evidence="2">The sequence shown here is derived from an EMBL/GenBank/DDBJ whole genome shotgun (WGS) entry which is preliminary data.</text>
</comment>
<proteinExistence type="predicted"/>
<feature type="non-terminal residue" evidence="2">
    <location>
        <position position="113"/>
    </location>
</feature>
<organism evidence="2 3">
    <name type="scientific">Scomber scombrus</name>
    <name type="common">Atlantic mackerel</name>
    <name type="synonym">Scomber vernalis</name>
    <dbReference type="NCBI Taxonomy" id="13677"/>
    <lineage>
        <taxon>Eukaryota</taxon>
        <taxon>Metazoa</taxon>
        <taxon>Chordata</taxon>
        <taxon>Craniata</taxon>
        <taxon>Vertebrata</taxon>
        <taxon>Euteleostomi</taxon>
        <taxon>Actinopterygii</taxon>
        <taxon>Neopterygii</taxon>
        <taxon>Teleostei</taxon>
        <taxon>Neoteleostei</taxon>
        <taxon>Acanthomorphata</taxon>
        <taxon>Pelagiaria</taxon>
        <taxon>Scombriformes</taxon>
        <taxon>Scombridae</taxon>
        <taxon>Scomber</taxon>
    </lineage>
</organism>
<reference evidence="2 3" key="1">
    <citation type="submission" date="2024-01" db="EMBL/GenBank/DDBJ databases">
        <authorList>
            <person name="Alioto T."/>
            <person name="Alioto T."/>
            <person name="Gomez Garrido J."/>
        </authorList>
    </citation>
    <scope>NUCLEOTIDE SEQUENCE [LARGE SCALE GENOMIC DNA]</scope>
</reference>
<name>A0AAV1PTU1_SCOSC</name>
<gene>
    <name evidence="2" type="ORF">FSCOSCO3_A032320</name>
</gene>
<evidence type="ECO:0000313" key="3">
    <source>
        <dbReference type="Proteomes" id="UP001314229"/>
    </source>
</evidence>
<accession>A0AAV1PTU1</accession>
<protein>
    <submittedName>
        <fullName evidence="2">LOW QUALITY PROTEIN: leucine-rich repeat-containing G-protein coupled receptor 5-like</fullName>
    </submittedName>
</protein>
<evidence type="ECO:0000256" key="1">
    <source>
        <dbReference type="SAM" id="MobiDB-lite"/>
    </source>
</evidence>
<keyword evidence="2" id="KW-0675">Receptor</keyword>
<dbReference type="EMBL" id="CAWUFR010000240">
    <property type="protein sequence ID" value="CAK6973846.1"/>
    <property type="molecule type" value="Genomic_DNA"/>
</dbReference>
<sequence length="113" mass="12251">METHSQMQVVRRLMGQVQRFIVEPTDDGEDELVLCSAGSEQTCCAFVSCERRGGGGGGGGGGSSSWEREEAADPSGRDNTFASSQVDQDWEDFLLEFEDEPKPQHSVHCSPAP</sequence>
<dbReference type="AlphaFoldDB" id="A0AAV1PTU1"/>
<feature type="compositionally biased region" description="Gly residues" evidence="1">
    <location>
        <begin position="54"/>
        <end position="63"/>
    </location>
</feature>
<feature type="region of interest" description="Disordered" evidence="1">
    <location>
        <begin position="51"/>
        <end position="85"/>
    </location>
</feature>
<dbReference type="Proteomes" id="UP001314229">
    <property type="component" value="Unassembled WGS sequence"/>
</dbReference>
<evidence type="ECO:0000313" key="2">
    <source>
        <dbReference type="EMBL" id="CAK6973846.1"/>
    </source>
</evidence>
<keyword evidence="3" id="KW-1185">Reference proteome</keyword>